<dbReference type="GO" id="GO:0043842">
    <property type="term" value="F:Kdo transferase activity"/>
    <property type="evidence" value="ECO:0007669"/>
    <property type="project" value="UniProtKB-EC"/>
</dbReference>
<dbReference type="AlphaFoldDB" id="A0A644TR38"/>
<dbReference type="PANTHER" id="PTHR42755:SF1">
    <property type="entry name" value="3-DEOXY-D-MANNO-OCTULOSONIC ACID TRANSFERASE, MITOCHONDRIAL-RELATED"/>
    <property type="match status" value="1"/>
</dbReference>
<dbReference type="Gene3D" id="3.40.50.11720">
    <property type="entry name" value="3-Deoxy-D-manno-octulosonic-acid transferase, N-terminal domain"/>
    <property type="match status" value="1"/>
</dbReference>
<dbReference type="InterPro" id="IPR007507">
    <property type="entry name" value="Glycos_transf_N"/>
</dbReference>
<comment type="caution">
    <text evidence="3">The sequence shown here is derived from an EMBL/GenBank/DDBJ whole genome shotgun (WGS) entry which is preliminary data.</text>
</comment>
<reference evidence="3" key="1">
    <citation type="submission" date="2019-08" db="EMBL/GenBank/DDBJ databases">
        <authorList>
            <person name="Kucharzyk K."/>
            <person name="Murdoch R.W."/>
            <person name="Higgins S."/>
            <person name="Loffler F."/>
        </authorList>
    </citation>
    <scope>NUCLEOTIDE SEQUENCE</scope>
</reference>
<dbReference type="Pfam" id="PF04413">
    <property type="entry name" value="Glycos_transf_N"/>
    <property type="match status" value="1"/>
</dbReference>
<gene>
    <name evidence="3" type="primary">waaA_4</name>
    <name evidence="3" type="ORF">SDC9_14660</name>
</gene>
<proteinExistence type="predicted"/>
<dbReference type="InterPro" id="IPR039901">
    <property type="entry name" value="Kdotransferase"/>
</dbReference>
<dbReference type="GO" id="GO:0005886">
    <property type="term" value="C:plasma membrane"/>
    <property type="evidence" value="ECO:0007669"/>
    <property type="project" value="TreeGrafter"/>
</dbReference>
<keyword evidence="1 3" id="KW-0808">Transferase</keyword>
<dbReference type="Gene3D" id="3.40.50.2000">
    <property type="entry name" value="Glycogen Phosphorylase B"/>
    <property type="match status" value="1"/>
</dbReference>
<evidence type="ECO:0000256" key="1">
    <source>
        <dbReference type="ARBA" id="ARBA00022679"/>
    </source>
</evidence>
<dbReference type="SUPFAM" id="SSF53756">
    <property type="entry name" value="UDP-Glycosyltransferase/glycogen phosphorylase"/>
    <property type="match status" value="1"/>
</dbReference>
<keyword evidence="3" id="KW-0328">Glycosyltransferase</keyword>
<dbReference type="InterPro" id="IPR038107">
    <property type="entry name" value="Glycos_transf_N_sf"/>
</dbReference>
<organism evidence="3">
    <name type="scientific">bioreactor metagenome</name>
    <dbReference type="NCBI Taxonomy" id="1076179"/>
    <lineage>
        <taxon>unclassified sequences</taxon>
        <taxon>metagenomes</taxon>
        <taxon>ecological metagenomes</taxon>
    </lineage>
</organism>
<protein>
    <submittedName>
        <fullName evidence="3">3-deoxy-D-manno-octulosonic acid transferase</fullName>
        <ecNumber evidence="3">2.4.99.12</ecNumber>
    </submittedName>
</protein>
<dbReference type="EMBL" id="VSSQ01000044">
    <property type="protein sequence ID" value="MPL68927.1"/>
    <property type="molecule type" value="Genomic_DNA"/>
</dbReference>
<dbReference type="EC" id="2.4.99.12" evidence="3"/>
<name>A0A644TR38_9ZZZZ</name>
<evidence type="ECO:0000313" key="3">
    <source>
        <dbReference type="EMBL" id="MPL68927.1"/>
    </source>
</evidence>
<evidence type="ECO:0000259" key="2">
    <source>
        <dbReference type="Pfam" id="PF04413"/>
    </source>
</evidence>
<feature type="domain" description="3-deoxy-D-manno-octulosonic-acid transferase N-terminal" evidence="2">
    <location>
        <begin position="33"/>
        <end position="215"/>
    </location>
</feature>
<sequence length="432" mass="47749">MQFIYNVLIVLLVIIAMPVFAFRLIREAGFGERLRQSFGLIPEETLARVEGRRAIWLHAASVGEIVATSPIVKEIRKELPDAPIMISVVTASGYAMAKRIIKEADSIIFFPVDVPLLSNMIIARIRPRVFLPVETELWPNFLKAARKQNVPVMMVNGRISDKSVERYRHLGSILTDMMGTVSRFCMQSDIDKDYILRLGADPSRVVVTGNTKFDQTYTDVTPDEKAALLTEMGLAGSSPVILAGSTHKGEEEIVFDSFTQIKASFPQAKLVIAPRDIMRADEIINLAEKYNLIAVRRTVLQQAPASGHTVVVLDTIGELGKVYSLGDIVFVGGSLIQHGGHNILEPAAHGKPIIVGPNMFNFKDSYFLFSNRGACVTVKDSEELTAQMLRILENDEISKAMSDETMAIITENRGAARKSALYLKELLSKQAS</sequence>
<dbReference type="GO" id="GO:0009245">
    <property type="term" value="P:lipid A biosynthetic process"/>
    <property type="evidence" value="ECO:0007669"/>
    <property type="project" value="TreeGrafter"/>
</dbReference>
<accession>A0A644TR38</accession>
<dbReference type="PANTHER" id="PTHR42755">
    <property type="entry name" value="3-DEOXY-MANNO-OCTULOSONATE CYTIDYLYLTRANSFERASE"/>
    <property type="match status" value="1"/>
</dbReference>